<dbReference type="SUPFAM" id="SSF100895">
    <property type="entry name" value="Kazal-type serine protease inhibitors"/>
    <property type="match status" value="1"/>
</dbReference>
<keyword evidence="1" id="KW-0732">Signal</keyword>
<feature type="signal peptide" evidence="1">
    <location>
        <begin position="1"/>
        <end position="20"/>
    </location>
</feature>
<feature type="chain" id="PRO_5027819999" evidence="1">
    <location>
        <begin position="21"/>
        <end position="157"/>
    </location>
</feature>
<dbReference type="Pfam" id="PF07648">
    <property type="entry name" value="Kazal_2"/>
    <property type="match status" value="2"/>
</dbReference>
<gene>
    <name evidence="4" type="primary">LOC117576106</name>
</gene>
<dbReference type="InterPro" id="IPR002350">
    <property type="entry name" value="Kazal_dom"/>
</dbReference>
<dbReference type="CTD" id="43154"/>
<dbReference type="GeneID" id="117576106"/>
<keyword evidence="3" id="KW-1185">Reference proteome</keyword>
<name>A0A6P8XZ20_DROAB</name>
<dbReference type="PROSITE" id="PS51465">
    <property type="entry name" value="KAZAL_2"/>
    <property type="match status" value="2"/>
</dbReference>
<protein>
    <submittedName>
        <fullName evidence="4">Enhancer of split M1 protein</fullName>
    </submittedName>
</protein>
<dbReference type="CDD" id="cd00104">
    <property type="entry name" value="KAZAL_FS"/>
    <property type="match status" value="1"/>
</dbReference>
<evidence type="ECO:0000256" key="1">
    <source>
        <dbReference type="SAM" id="SignalP"/>
    </source>
</evidence>
<dbReference type="AlphaFoldDB" id="A0A6P8XZ20"/>
<feature type="domain" description="Kazal-like" evidence="2">
    <location>
        <begin position="97"/>
        <end position="157"/>
    </location>
</feature>
<dbReference type="RefSeq" id="XP_034116555.1">
    <property type="nucleotide sequence ID" value="XM_034260664.2"/>
</dbReference>
<evidence type="ECO:0000259" key="2">
    <source>
        <dbReference type="PROSITE" id="PS51465"/>
    </source>
</evidence>
<accession>A0A6P8XZ20</accession>
<evidence type="ECO:0000313" key="3">
    <source>
        <dbReference type="Proteomes" id="UP000515160"/>
    </source>
</evidence>
<dbReference type="Proteomes" id="UP000515160">
    <property type="component" value="Chromosome 2R"/>
</dbReference>
<feature type="domain" description="Kazal-like" evidence="2">
    <location>
        <begin position="24"/>
        <end position="79"/>
    </location>
</feature>
<evidence type="ECO:0000313" key="4">
    <source>
        <dbReference type="RefSeq" id="XP_034116555.1"/>
    </source>
</evidence>
<dbReference type="InterPro" id="IPR036058">
    <property type="entry name" value="Kazal_dom_sf"/>
</dbReference>
<reference evidence="4" key="1">
    <citation type="submission" date="2025-08" db="UniProtKB">
        <authorList>
            <consortium name="RefSeq"/>
        </authorList>
    </citation>
    <scope>IDENTIFICATION</scope>
    <source>
        <strain evidence="4">15112-1751.03</strain>
        <tissue evidence="4">Whole Adult</tissue>
    </source>
</reference>
<proteinExistence type="predicted"/>
<dbReference type="Gene3D" id="3.30.60.30">
    <property type="match status" value="2"/>
</dbReference>
<dbReference type="SMART" id="SM00280">
    <property type="entry name" value="KAZAL"/>
    <property type="match status" value="2"/>
</dbReference>
<organism evidence="3 4">
    <name type="scientific">Drosophila albomicans</name>
    <name type="common">Fruit fly</name>
    <dbReference type="NCBI Taxonomy" id="7291"/>
    <lineage>
        <taxon>Eukaryota</taxon>
        <taxon>Metazoa</taxon>
        <taxon>Ecdysozoa</taxon>
        <taxon>Arthropoda</taxon>
        <taxon>Hexapoda</taxon>
        <taxon>Insecta</taxon>
        <taxon>Pterygota</taxon>
        <taxon>Neoptera</taxon>
        <taxon>Endopterygota</taxon>
        <taxon>Diptera</taxon>
        <taxon>Brachycera</taxon>
        <taxon>Muscomorpha</taxon>
        <taxon>Ephydroidea</taxon>
        <taxon>Drosophilidae</taxon>
        <taxon>Drosophila</taxon>
    </lineage>
</organism>
<dbReference type="OrthoDB" id="88467at2759"/>
<sequence>MISQTVQVCCCLALLSGIVATTVSINETDCPQICPSVYKPVCASDGFNLKEFASDCNLKAANCRRQRNAQTVYAQTDMAWCSSEQVEDLREKLGNIKLDVAECLKPCSMIYQPLCVTNGKYRGIVSNACALETFNCALQATGAQPAALLRILRADTC</sequence>